<dbReference type="EMBL" id="CP014585">
    <property type="protein sequence ID" value="ANZ75544.1"/>
    <property type="molecule type" value="Genomic_DNA"/>
</dbReference>
<dbReference type="GO" id="GO:0017136">
    <property type="term" value="F:histone deacetylase activity, NAD-dependent"/>
    <property type="evidence" value="ECO:0007669"/>
    <property type="project" value="TreeGrafter"/>
</dbReference>
<feature type="binding site" evidence="4">
    <location>
        <position position="164"/>
    </location>
    <ligand>
        <name>Zn(2+)</name>
        <dbReference type="ChEBI" id="CHEBI:29105"/>
    </ligand>
</feature>
<protein>
    <submittedName>
        <fullName evidence="7">BA75_02659T0</fullName>
    </submittedName>
</protein>
<dbReference type="InterPro" id="IPR029035">
    <property type="entry name" value="DHS-like_NAD/FAD-binding_dom"/>
</dbReference>
<keyword evidence="4" id="KW-0862">Zinc</keyword>
<evidence type="ECO:0000256" key="2">
    <source>
        <dbReference type="ARBA" id="ARBA00022679"/>
    </source>
</evidence>
<dbReference type="InterPro" id="IPR003000">
    <property type="entry name" value="Sirtuin"/>
</dbReference>
<evidence type="ECO:0000256" key="3">
    <source>
        <dbReference type="ARBA" id="ARBA00023027"/>
    </source>
</evidence>
<evidence type="ECO:0000313" key="7">
    <source>
        <dbReference type="EMBL" id="ANZ75544.1"/>
    </source>
</evidence>
<dbReference type="Gene3D" id="3.40.50.1220">
    <property type="entry name" value="TPP-binding domain"/>
    <property type="match status" value="1"/>
</dbReference>
<dbReference type="PANTHER" id="PTHR11085">
    <property type="entry name" value="NAD-DEPENDENT PROTEIN DEACYLASE SIRTUIN-5, MITOCHONDRIAL-RELATED"/>
    <property type="match status" value="1"/>
</dbReference>
<feature type="domain" description="Deacetylase sirtuin-type" evidence="6">
    <location>
        <begin position="8"/>
        <end position="326"/>
    </location>
</feature>
<dbReference type="PROSITE" id="PS50305">
    <property type="entry name" value="SIRTUIN"/>
    <property type="match status" value="1"/>
</dbReference>
<evidence type="ECO:0000259" key="6">
    <source>
        <dbReference type="PROSITE" id="PS50305"/>
    </source>
</evidence>
<evidence type="ECO:0000313" key="8">
    <source>
        <dbReference type="Proteomes" id="UP000094565"/>
    </source>
</evidence>
<dbReference type="GO" id="GO:0070403">
    <property type="term" value="F:NAD+ binding"/>
    <property type="evidence" value="ECO:0007669"/>
    <property type="project" value="InterPro"/>
</dbReference>
<dbReference type="Gene3D" id="3.30.1600.10">
    <property type="entry name" value="SIR2/SIRT2 'Small Domain"/>
    <property type="match status" value="1"/>
</dbReference>
<dbReference type="Proteomes" id="UP000094565">
    <property type="component" value="Chromosome 2"/>
</dbReference>
<dbReference type="InterPro" id="IPR026590">
    <property type="entry name" value="Ssirtuin_cat_dom"/>
</dbReference>
<dbReference type="GO" id="GO:0005634">
    <property type="term" value="C:nucleus"/>
    <property type="evidence" value="ECO:0007669"/>
    <property type="project" value="TreeGrafter"/>
</dbReference>
<reference evidence="7 8" key="1">
    <citation type="submission" date="2016-02" db="EMBL/GenBank/DDBJ databases">
        <title>Comparative genomic and transcriptomic foundation for Pichia pastoris.</title>
        <authorList>
            <person name="Love K.R."/>
            <person name="Shah K.A."/>
            <person name="Whittaker C.A."/>
            <person name="Wu J."/>
            <person name="Bartlett M.C."/>
            <person name="Ma D."/>
            <person name="Leeson R.L."/>
            <person name="Priest M."/>
            <person name="Young S.K."/>
            <person name="Love J.C."/>
        </authorList>
    </citation>
    <scope>NUCLEOTIDE SEQUENCE [LARGE SCALE GENOMIC DNA]</scope>
    <source>
        <strain evidence="7 8">ATCC 28485</strain>
    </source>
</reference>
<keyword evidence="3" id="KW-0520">NAD</keyword>
<dbReference type="AlphaFoldDB" id="A0A1B2JBW7"/>
<feature type="region of interest" description="Disordered" evidence="5">
    <location>
        <begin position="386"/>
        <end position="427"/>
    </location>
</feature>
<accession>A0A1B2JBW7</accession>
<feature type="active site" description="Proton acceptor" evidence="4">
    <location>
        <position position="156"/>
    </location>
</feature>
<feature type="compositionally biased region" description="Acidic residues" evidence="5">
    <location>
        <begin position="386"/>
        <end position="397"/>
    </location>
</feature>
<feature type="compositionally biased region" description="Polar residues" evidence="5">
    <location>
        <begin position="404"/>
        <end position="427"/>
    </location>
</feature>
<feature type="binding site" evidence="4">
    <location>
        <position position="192"/>
    </location>
    <ligand>
        <name>Zn(2+)</name>
        <dbReference type="ChEBI" id="CHEBI:29105"/>
    </ligand>
</feature>
<evidence type="ECO:0000256" key="5">
    <source>
        <dbReference type="SAM" id="MobiDB-lite"/>
    </source>
</evidence>
<organism evidence="7 8">
    <name type="scientific">Komagataella pastoris</name>
    <name type="common">Yeast</name>
    <name type="synonym">Pichia pastoris</name>
    <dbReference type="NCBI Taxonomy" id="4922"/>
    <lineage>
        <taxon>Eukaryota</taxon>
        <taxon>Fungi</taxon>
        <taxon>Dikarya</taxon>
        <taxon>Ascomycota</taxon>
        <taxon>Saccharomycotina</taxon>
        <taxon>Pichiomycetes</taxon>
        <taxon>Pichiales</taxon>
        <taxon>Pichiaceae</taxon>
        <taxon>Komagataella</taxon>
    </lineage>
</organism>
<evidence type="ECO:0000256" key="4">
    <source>
        <dbReference type="PROSITE-ProRule" id="PRU00236"/>
    </source>
</evidence>
<dbReference type="OrthoDB" id="2919105at2759"/>
<name>A0A1B2JBW7_PICPA</name>
<dbReference type="Pfam" id="PF02146">
    <property type="entry name" value="SIR2"/>
    <property type="match status" value="1"/>
</dbReference>
<sequence>MRTLLLDPEDREDKLCLSMINQKVAKSRKMLCLTGAGISCNAGIPDFRSNKGLYNLVKQENKGVKSLNKGQDLFDISLFRQEETIQIFNRFMHSLYEHSRQIQPTDTHLFIKHLYERKKLIRCYTQNIDGLERKLGLVTDNTNELKWKDLQIVQLHGDLHKLSCTNCSNKFSWNLEYETLLHNGESPECPKCLEFYFARLSQGKRLSSINIGILRPNIILYGENNEYSEYLVRGFNQDLNKRPNILLIFGTSLKVNGVQNLVKKIAKNLHDDENNGIVIYINKTPLNSSWNSIVDFHIQADCDEWVQHLRTNFPDLFLTQSQLDLKKNKKKRSIIKEENTSTGAMGDTSLTPPVTPTKVKPENARLVDLKPSDNIQEYISLLDDTDQGELTDEDGENNDLLPSPMNSMNSMTEQNTKSKQETNPITLQSKRIEPAIGSTRRVLKARNIPRRKNKIPKVETIVI</sequence>
<keyword evidence="8" id="KW-1185">Reference proteome</keyword>
<gene>
    <name evidence="7" type="ORF">ATY40_BA7502659</name>
</gene>
<dbReference type="PANTHER" id="PTHR11085:SF8">
    <property type="entry name" value="NAD-DEPENDENT HISTONE DEACETYLASE HST3"/>
    <property type="match status" value="1"/>
</dbReference>
<dbReference type="GO" id="GO:0046872">
    <property type="term" value="F:metal ion binding"/>
    <property type="evidence" value="ECO:0007669"/>
    <property type="project" value="UniProtKB-KW"/>
</dbReference>
<feature type="binding site" evidence="4">
    <location>
        <position position="167"/>
    </location>
    <ligand>
        <name>Zn(2+)</name>
        <dbReference type="ChEBI" id="CHEBI:29105"/>
    </ligand>
</feature>
<dbReference type="InterPro" id="IPR026591">
    <property type="entry name" value="Sirtuin_cat_small_dom_sf"/>
</dbReference>
<feature type="binding site" evidence="4">
    <location>
        <position position="189"/>
    </location>
    <ligand>
        <name>Zn(2+)</name>
        <dbReference type="ChEBI" id="CHEBI:29105"/>
    </ligand>
</feature>
<proteinExistence type="inferred from homology"/>
<feature type="region of interest" description="Disordered" evidence="5">
    <location>
        <begin position="339"/>
        <end position="359"/>
    </location>
</feature>
<dbReference type="InterPro" id="IPR050134">
    <property type="entry name" value="NAD-dep_sirtuin_deacylases"/>
</dbReference>
<keyword evidence="2" id="KW-0808">Transferase</keyword>
<keyword evidence="4" id="KW-0479">Metal-binding</keyword>
<evidence type="ECO:0000256" key="1">
    <source>
        <dbReference type="ARBA" id="ARBA00006924"/>
    </source>
</evidence>
<dbReference type="SUPFAM" id="SSF52467">
    <property type="entry name" value="DHS-like NAD/FAD-binding domain"/>
    <property type="match status" value="1"/>
</dbReference>
<comment type="similarity">
    <text evidence="1">Belongs to the sirtuin family. Class I subfamily.</text>
</comment>